<feature type="domain" description="Release factor glutamine methyltransferase N-terminal" evidence="7">
    <location>
        <begin position="10"/>
        <end position="78"/>
    </location>
</feature>
<gene>
    <name evidence="5 8" type="primary">prmC</name>
    <name evidence="8" type="ORF">GCM10009114_27260</name>
</gene>
<dbReference type="InterPro" id="IPR004556">
    <property type="entry name" value="HemK-like"/>
</dbReference>
<evidence type="ECO:0000256" key="1">
    <source>
        <dbReference type="ARBA" id="ARBA00022603"/>
    </source>
</evidence>
<dbReference type="RefSeq" id="WP_343860874.1">
    <property type="nucleotide sequence ID" value="NZ_BAAAFD010000008.1"/>
</dbReference>
<feature type="binding site" evidence="5">
    <location>
        <begin position="122"/>
        <end position="126"/>
    </location>
    <ligand>
        <name>S-adenosyl-L-methionine</name>
        <dbReference type="ChEBI" id="CHEBI:59789"/>
    </ligand>
</feature>
<dbReference type="SUPFAM" id="SSF53335">
    <property type="entry name" value="S-adenosyl-L-methionine-dependent methyltransferases"/>
    <property type="match status" value="1"/>
</dbReference>
<feature type="domain" description="Methyltransferase small" evidence="6">
    <location>
        <begin position="109"/>
        <end position="195"/>
    </location>
</feature>
<name>A0ABP3X1Q8_9ALTE</name>
<accession>A0ABP3X1Q8</accession>
<dbReference type="HAMAP" id="MF_02126">
    <property type="entry name" value="RF_methyltr_PrmC"/>
    <property type="match status" value="1"/>
</dbReference>
<dbReference type="InterPro" id="IPR007848">
    <property type="entry name" value="Small_mtfrase_dom"/>
</dbReference>
<feature type="binding site" evidence="5">
    <location>
        <begin position="188"/>
        <end position="191"/>
    </location>
    <ligand>
        <name>substrate</name>
    </ligand>
</feature>
<evidence type="ECO:0000256" key="5">
    <source>
        <dbReference type="HAMAP-Rule" id="MF_02126"/>
    </source>
</evidence>
<evidence type="ECO:0000256" key="2">
    <source>
        <dbReference type="ARBA" id="ARBA00022679"/>
    </source>
</evidence>
<dbReference type="NCBIfam" id="TIGR03534">
    <property type="entry name" value="RF_mod_PrmC"/>
    <property type="match status" value="1"/>
</dbReference>
<evidence type="ECO:0000313" key="9">
    <source>
        <dbReference type="Proteomes" id="UP001500359"/>
    </source>
</evidence>
<dbReference type="InterPro" id="IPR029063">
    <property type="entry name" value="SAM-dependent_MTases_sf"/>
</dbReference>
<evidence type="ECO:0000256" key="3">
    <source>
        <dbReference type="ARBA" id="ARBA00022691"/>
    </source>
</evidence>
<keyword evidence="3 5" id="KW-0949">S-adenosyl-L-methionine</keyword>
<sequence length="282" mass="31540">MLNLQSSIAQLLNWAYQQLDGGESPKLDARVLLSHCLQKNTTYLLTWPEKIPSPEQVNQFQQLVLQRQTGRPVAYLIGYRDFWTLQLEVSENTLIPRPETELMIELALQLPLPEQAKVLDLGTGTGAIALSLAKENPAWSVTAVDVVDEAVDLAKRNAKSNGIADVEFFQSDWFTQLGSTKFDLIVSNPPYVEANSEYLDEGDVRFEPKSALTSGVDGMDDIKHIVATAPTYLNKGGWLMIEHGFQQSELVAETFRHHHFSDILHHQDLNGALRITQAKSSK</sequence>
<dbReference type="InterPro" id="IPR019874">
    <property type="entry name" value="RF_methyltr_PrmC"/>
</dbReference>
<dbReference type="InterPro" id="IPR040758">
    <property type="entry name" value="PrmC_N"/>
</dbReference>
<dbReference type="InterPro" id="IPR002052">
    <property type="entry name" value="DNA_methylase_N6_adenine_CS"/>
</dbReference>
<comment type="catalytic activity">
    <reaction evidence="4 5">
        <text>L-glutaminyl-[peptide chain release factor] + S-adenosyl-L-methionine = N(5)-methyl-L-glutaminyl-[peptide chain release factor] + S-adenosyl-L-homocysteine + H(+)</text>
        <dbReference type="Rhea" id="RHEA:42896"/>
        <dbReference type="Rhea" id="RHEA-COMP:10271"/>
        <dbReference type="Rhea" id="RHEA-COMP:10272"/>
        <dbReference type="ChEBI" id="CHEBI:15378"/>
        <dbReference type="ChEBI" id="CHEBI:30011"/>
        <dbReference type="ChEBI" id="CHEBI:57856"/>
        <dbReference type="ChEBI" id="CHEBI:59789"/>
        <dbReference type="ChEBI" id="CHEBI:61891"/>
        <dbReference type="EC" id="2.1.1.297"/>
    </reaction>
</comment>
<feature type="binding site" evidence="5">
    <location>
        <position position="173"/>
    </location>
    <ligand>
        <name>S-adenosyl-L-methionine</name>
        <dbReference type="ChEBI" id="CHEBI:59789"/>
    </ligand>
</feature>
<dbReference type="CDD" id="cd02440">
    <property type="entry name" value="AdoMet_MTases"/>
    <property type="match status" value="1"/>
</dbReference>
<dbReference type="Pfam" id="PF17827">
    <property type="entry name" value="PrmC_N"/>
    <property type="match status" value="1"/>
</dbReference>
<dbReference type="InterPro" id="IPR050320">
    <property type="entry name" value="N5-glutamine_MTase"/>
</dbReference>
<proteinExistence type="inferred from homology"/>
<evidence type="ECO:0000259" key="6">
    <source>
        <dbReference type="Pfam" id="PF05175"/>
    </source>
</evidence>
<dbReference type="GO" id="GO:0008168">
    <property type="term" value="F:methyltransferase activity"/>
    <property type="evidence" value="ECO:0007669"/>
    <property type="project" value="UniProtKB-KW"/>
</dbReference>
<reference evidence="9" key="1">
    <citation type="journal article" date="2019" name="Int. J. Syst. Evol. Microbiol.">
        <title>The Global Catalogue of Microorganisms (GCM) 10K type strain sequencing project: providing services to taxonomists for standard genome sequencing and annotation.</title>
        <authorList>
            <consortium name="The Broad Institute Genomics Platform"/>
            <consortium name="The Broad Institute Genome Sequencing Center for Infectious Disease"/>
            <person name="Wu L."/>
            <person name="Ma J."/>
        </authorList>
    </citation>
    <scope>NUCLEOTIDE SEQUENCE [LARGE SCALE GENOMIC DNA]</scope>
    <source>
        <strain evidence="9">JCM 15896</strain>
    </source>
</reference>
<dbReference type="EC" id="2.1.1.297" evidence="5"/>
<dbReference type="PANTHER" id="PTHR18895">
    <property type="entry name" value="HEMK METHYLTRANSFERASE"/>
    <property type="match status" value="1"/>
</dbReference>
<organism evidence="8 9">
    <name type="scientific">Aliiglaciecola litoralis</name>
    <dbReference type="NCBI Taxonomy" id="582857"/>
    <lineage>
        <taxon>Bacteria</taxon>
        <taxon>Pseudomonadati</taxon>
        <taxon>Pseudomonadota</taxon>
        <taxon>Gammaproteobacteria</taxon>
        <taxon>Alteromonadales</taxon>
        <taxon>Alteromonadaceae</taxon>
        <taxon>Aliiglaciecola</taxon>
    </lineage>
</organism>
<evidence type="ECO:0000259" key="7">
    <source>
        <dbReference type="Pfam" id="PF17827"/>
    </source>
</evidence>
<feature type="binding site" evidence="5">
    <location>
        <position position="145"/>
    </location>
    <ligand>
        <name>S-adenosyl-L-methionine</name>
        <dbReference type="ChEBI" id="CHEBI:59789"/>
    </ligand>
</feature>
<dbReference type="PANTHER" id="PTHR18895:SF74">
    <property type="entry name" value="MTRF1L RELEASE FACTOR GLUTAMINE METHYLTRANSFERASE"/>
    <property type="match status" value="1"/>
</dbReference>
<dbReference type="Gene3D" id="3.40.50.150">
    <property type="entry name" value="Vaccinia Virus protein VP39"/>
    <property type="match status" value="1"/>
</dbReference>
<keyword evidence="2 5" id="KW-0808">Transferase</keyword>
<comment type="function">
    <text evidence="5">Methylates the class 1 translation termination release factors RF1/PrfA and RF2/PrfB on the glutamine residue of the universally conserved GGQ motif.</text>
</comment>
<dbReference type="NCBIfam" id="TIGR00536">
    <property type="entry name" value="hemK_fam"/>
    <property type="match status" value="1"/>
</dbReference>
<evidence type="ECO:0000256" key="4">
    <source>
        <dbReference type="ARBA" id="ARBA00048391"/>
    </source>
</evidence>
<protein>
    <recommendedName>
        <fullName evidence="5">Release factor glutamine methyltransferase</fullName>
        <shortName evidence="5">RF MTase</shortName>
        <ecNumber evidence="5">2.1.1.297</ecNumber>
    </recommendedName>
    <alternativeName>
        <fullName evidence="5">N5-glutamine methyltransferase PrmC</fullName>
    </alternativeName>
    <alternativeName>
        <fullName evidence="5">Protein-(glutamine-N5) MTase PrmC</fullName>
    </alternativeName>
    <alternativeName>
        <fullName evidence="5">Protein-glutamine N-methyltransferase PrmC</fullName>
    </alternativeName>
</protein>
<feature type="binding site" evidence="5">
    <location>
        <position position="188"/>
    </location>
    <ligand>
        <name>S-adenosyl-L-methionine</name>
        <dbReference type="ChEBI" id="CHEBI:59789"/>
    </ligand>
</feature>
<dbReference type="Pfam" id="PF05175">
    <property type="entry name" value="MTS"/>
    <property type="match status" value="1"/>
</dbReference>
<dbReference type="EMBL" id="BAAAFD010000008">
    <property type="protein sequence ID" value="GAA0858270.1"/>
    <property type="molecule type" value="Genomic_DNA"/>
</dbReference>
<evidence type="ECO:0000313" key="8">
    <source>
        <dbReference type="EMBL" id="GAA0858270.1"/>
    </source>
</evidence>
<keyword evidence="9" id="KW-1185">Reference proteome</keyword>
<keyword evidence="1 5" id="KW-0489">Methyltransferase</keyword>
<dbReference type="Gene3D" id="1.10.8.10">
    <property type="entry name" value="DNA helicase RuvA subunit, C-terminal domain"/>
    <property type="match status" value="1"/>
</dbReference>
<comment type="similarity">
    <text evidence="5">Belongs to the protein N5-glutamine methyltransferase family. PrmC subfamily.</text>
</comment>
<comment type="caution">
    <text evidence="8">The sequence shown here is derived from an EMBL/GenBank/DDBJ whole genome shotgun (WGS) entry which is preliminary data.</text>
</comment>
<dbReference type="GO" id="GO:0032259">
    <property type="term" value="P:methylation"/>
    <property type="evidence" value="ECO:0007669"/>
    <property type="project" value="UniProtKB-KW"/>
</dbReference>
<dbReference type="PROSITE" id="PS00092">
    <property type="entry name" value="N6_MTASE"/>
    <property type="match status" value="1"/>
</dbReference>
<dbReference type="Proteomes" id="UP001500359">
    <property type="component" value="Unassembled WGS sequence"/>
</dbReference>